<protein>
    <submittedName>
        <fullName evidence="2">Uncharacterized protein</fullName>
    </submittedName>
</protein>
<proteinExistence type="predicted"/>
<evidence type="ECO:0000313" key="2">
    <source>
        <dbReference type="EMBL" id="KIM53442.1"/>
    </source>
</evidence>
<dbReference type="AlphaFoldDB" id="A0A0C2ZLA4"/>
<name>A0A0C2ZLA4_9AGAM</name>
<organism evidence="2 3">
    <name type="scientific">Scleroderma citrinum Foug A</name>
    <dbReference type="NCBI Taxonomy" id="1036808"/>
    <lineage>
        <taxon>Eukaryota</taxon>
        <taxon>Fungi</taxon>
        <taxon>Dikarya</taxon>
        <taxon>Basidiomycota</taxon>
        <taxon>Agaricomycotina</taxon>
        <taxon>Agaricomycetes</taxon>
        <taxon>Agaricomycetidae</taxon>
        <taxon>Boletales</taxon>
        <taxon>Sclerodermatineae</taxon>
        <taxon>Sclerodermataceae</taxon>
        <taxon>Scleroderma</taxon>
    </lineage>
</organism>
<reference evidence="3" key="2">
    <citation type="submission" date="2015-01" db="EMBL/GenBank/DDBJ databases">
        <title>Evolutionary Origins and Diversification of the Mycorrhizal Mutualists.</title>
        <authorList>
            <consortium name="DOE Joint Genome Institute"/>
            <consortium name="Mycorrhizal Genomics Consortium"/>
            <person name="Kohler A."/>
            <person name="Kuo A."/>
            <person name="Nagy L.G."/>
            <person name="Floudas D."/>
            <person name="Copeland A."/>
            <person name="Barry K.W."/>
            <person name="Cichocki N."/>
            <person name="Veneault-Fourrey C."/>
            <person name="LaButti K."/>
            <person name="Lindquist E.A."/>
            <person name="Lipzen A."/>
            <person name="Lundell T."/>
            <person name="Morin E."/>
            <person name="Murat C."/>
            <person name="Riley R."/>
            <person name="Ohm R."/>
            <person name="Sun H."/>
            <person name="Tunlid A."/>
            <person name="Henrissat B."/>
            <person name="Grigoriev I.V."/>
            <person name="Hibbett D.S."/>
            <person name="Martin F."/>
        </authorList>
    </citation>
    <scope>NUCLEOTIDE SEQUENCE [LARGE SCALE GENOMIC DNA]</scope>
    <source>
        <strain evidence="3">Foug A</strain>
    </source>
</reference>
<dbReference type="Proteomes" id="UP000053989">
    <property type="component" value="Unassembled WGS sequence"/>
</dbReference>
<dbReference type="OrthoDB" id="8062037at2759"/>
<dbReference type="STRING" id="1036808.A0A0C2ZLA4"/>
<dbReference type="SUPFAM" id="SSF57850">
    <property type="entry name" value="RING/U-box"/>
    <property type="match status" value="1"/>
</dbReference>
<dbReference type="HOGENOM" id="CLU_125074_0_0_1"/>
<dbReference type="EMBL" id="KN822180">
    <property type="protein sequence ID" value="KIM53442.1"/>
    <property type="molecule type" value="Genomic_DNA"/>
</dbReference>
<gene>
    <name evidence="2" type="ORF">SCLCIDRAFT_139011</name>
</gene>
<sequence length="141" mass="15254">MRPPPRRERKEWTLPPPPGPSLRQRIEQREREQGLRCFDTSCGVGPSDDDPYPDLSPGSMKQVSIHSRGMERDNDTASGAVCAHAFHPVCLVMAERVARGGASAAGGNGAIPALDVEVSCPVCRATGFVKWSEWEEGVATL</sequence>
<keyword evidence="3" id="KW-1185">Reference proteome</keyword>
<evidence type="ECO:0000313" key="3">
    <source>
        <dbReference type="Proteomes" id="UP000053989"/>
    </source>
</evidence>
<feature type="compositionally biased region" description="Basic and acidic residues" evidence="1">
    <location>
        <begin position="1"/>
        <end position="12"/>
    </location>
</feature>
<feature type="region of interest" description="Disordered" evidence="1">
    <location>
        <begin position="1"/>
        <end position="74"/>
    </location>
</feature>
<accession>A0A0C2ZLA4</accession>
<evidence type="ECO:0000256" key="1">
    <source>
        <dbReference type="SAM" id="MobiDB-lite"/>
    </source>
</evidence>
<dbReference type="InParanoid" id="A0A0C2ZLA4"/>
<feature type="compositionally biased region" description="Basic and acidic residues" evidence="1">
    <location>
        <begin position="24"/>
        <end position="34"/>
    </location>
</feature>
<reference evidence="2 3" key="1">
    <citation type="submission" date="2014-04" db="EMBL/GenBank/DDBJ databases">
        <authorList>
            <consortium name="DOE Joint Genome Institute"/>
            <person name="Kuo A."/>
            <person name="Kohler A."/>
            <person name="Nagy L.G."/>
            <person name="Floudas D."/>
            <person name="Copeland A."/>
            <person name="Barry K.W."/>
            <person name="Cichocki N."/>
            <person name="Veneault-Fourrey C."/>
            <person name="LaButti K."/>
            <person name="Lindquist E.A."/>
            <person name="Lipzen A."/>
            <person name="Lundell T."/>
            <person name="Morin E."/>
            <person name="Murat C."/>
            <person name="Sun H."/>
            <person name="Tunlid A."/>
            <person name="Henrissat B."/>
            <person name="Grigoriev I.V."/>
            <person name="Hibbett D.S."/>
            <person name="Martin F."/>
            <person name="Nordberg H.P."/>
            <person name="Cantor M.N."/>
            <person name="Hua S.X."/>
        </authorList>
    </citation>
    <scope>NUCLEOTIDE SEQUENCE [LARGE SCALE GENOMIC DNA]</scope>
    <source>
        <strain evidence="2 3">Foug A</strain>
    </source>
</reference>